<reference evidence="2" key="2">
    <citation type="submission" date="2020-07" db="EMBL/GenBank/DDBJ databases">
        <authorList>
            <person name="Vera ALvarez R."/>
            <person name="Arias-Moreno D.M."/>
            <person name="Jimenez-Jacinto V."/>
            <person name="Jimenez-Bremont J.F."/>
            <person name="Swaminathan K."/>
            <person name="Moose S.P."/>
            <person name="Guerrero-Gonzalez M.L."/>
            <person name="Marino-Ramirez L."/>
            <person name="Landsman D."/>
            <person name="Rodriguez-Kessler M."/>
            <person name="Delgado-Sanchez P."/>
        </authorList>
    </citation>
    <scope>NUCLEOTIDE SEQUENCE</scope>
    <source>
        <tissue evidence="2">Cladode</tissue>
    </source>
</reference>
<name>A0A7C8YJW3_OPUST</name>
<feature type="chain" id="PRO_5027930166" evidence="1">
    <location>
        <begin position="21"/>
        <end position="113"/>
    </location>
</feature>
<accession>A0A7C8YJW3</accession>
<organism evidence="2">
    <name type="scientific">Opuntia streptacantha</name>
    <name type="common">Prickly pear cactus</name>
    <name type="synonym">Opuntia cardona</name>
    <dbReference type="NCBI Taxonomy" id="393608"/>
    <lineage>
        <taxon>Eukaryota</taxon>
        <taxon>Viridiplantae</taxon>
        <taxon>Streptophyta</taxon>
        <taxon>Embryophyta</taxon>
        <taxon>Tracheophyta</taxon>
        <taxon>Spermatophyta</taxon>
        <taxon>Magnoliopsida</taxon>
        <taxon>eudicotyledons</taxon>
        <taxon>Gunneridae</taxon>
        <taxon>Pentapetalae</taxon>
        <taxon>Caryophyllales</taxon>
        <taxon>Cactineae</taxon>
        <taxon>Cactaceae</taxon>
        <taxon>Opuntioideae</taxon>
        <taxon>Opuntia</taxon>
    </lineage>
</organism>
<evidence type="ECO:0000313" key="2">
    <source>
        <dbReference type="EMBL" id="MBA4620114.1"/>
    </source>
</evidence>
<evidence type="ECO:0000256" key="1">
    <source>
        <dbReference type="SAM" id="SignalP"/>
    </source>
</evidence>
<proteinExistence type="predicted"/>
<dbReference type="AlphaFoldDB" id="A0A7C8YJW3"/>
<reference evidence="2" key="1">
    <citation type="journal article" date="2013" name="J. Plant Res.">
        <title>Effect of fungi and light on seed germination of three Opuntia species from semiarid lands of central Mexico.</title>
        <authorList>
            <person name="Delgado-Sanchez P."/>
            <person name="Jimenez-Bremont J.F."/>
            <person name="Guerrero-Gonzalez Mde L."/>
            <person name="Flores J."/>
        </authorList>
    </citation>
    <scope>NUCLEOTIDE SEQUENCE</scope>
    <source>
        <tissue evidence="2">Cladode</tissue>
    </source>
</reference>
<feature type="signal peptide" evidence="1">
    <location>
        <begin position="1"/>
        <end position="20"/>
    </location>
</feature>
<sequence>MPIRWHSDILCSGLGRAATALLLNWLTPDLNCGRPGIVHWLARHPILDRSSHSHESLYYISCVLCTGFHKRNTNFIGKCLGSFIWHSSVGSKITLISNQKFVDIITSIAINFI</sequence>
<dbReference type="EMBL" id="GISG01028741">
    <property type="protein sequence ID" value="MBA4620114.1"/>
    <property type="molecule type" value="Transcribed_RNA"/>
</dbReference>
<keyword evidence="1" id="KW-0732">Signal</keyword>
<protein>
    <submittedName>
        <fullName evidence="2">Uncharacterized protein</fullName>
    </submittedName>
</protein>